<dbReference type="OrthoDB" id="10251809at2759"/>
<evidence type="ECO:0000259" key="4">
    <source>
        <dbReference type="Pfam" id="PF24922"/>
    </source>
</evidence>
<sequence>MYMYGGNHNGRYLGDLHVLDLKNWTWSRVETKVVTGSQETSSPAKLTHCAGHSLIPWDNQLLSIGGHTKDPSESMPVMVFDLHCCSWSILKTYGKPPISRGGQSVTLVGKSLVIFGGQDAKRSLLNDLHILDLDTMTWEEIDAVGSPPTPRSDHAAAVHAERYLLIFGGGSHATCFDDLHVLDLQTMEWSRHTQQGDAPTPRAGHAGVTIGENWYIVGGGDNKSGASKTVVLNMSTLAWSVVTSVQEHVPLASEGLSLVVSSYNGEDIVVAFGGYNGHYNNEVNVLKPSHKSSLKSKIMGASAVPDSFSAVNNATTRDIESEIKVSQEGKVREIVMDNVNSRLKVSSRQFKRCEYQIRLDNHKFTMHLLFFSFVFWILNPQVEGKADRIITTLKSEKEEVEASLNKEKIQTLQLKEELAEIDTRNTELYKELQSVRNQLAAEQSRCFKLEVEVAELRQKLQTMETLQKELELLQRQRAVASEQAATMNAKRQSSGGVWGWLAGTPPPKT</sequence>
<accession>A0A8T2DF14</accession>
<dbReference type="SMART" id="SM00612">
    <property type="entry name" value="Kelch"/>
    <property type="match status" value="2"/>
</dbReference>
<dbReference type="InterPro" id="IPR006652">
    <property type="entry name" value="Kelch_1"/>
</dbReference>
<evidence type="ECO:0000256" key="2">
    <source>
        <dbReference type="ARBA" id="ARBA00022737"/>
    </source>
</evidence>
<evidence type="ECO:0000256" key="3">
    <source>
        <dbReference type="SAM" id="MobiDB-lite"/>
    </source>
</evidence>
<comment type="caution">
    <text evidence="5">The sequence shown here is derived from an EMBL/GenBank/DDBJ whole genome shotgun (WGS) entry which is preliminary data.</text>
</comment>
<feature type="compositionally biased region" description="Polar residues" evidence="3">
    <location>
        <begin position="486"/>
        <end position="495"/>
    </location>
</feature>
<evidence type="ECO:0000313" key="6">
    <source>
        <dbReference type="Proteomes" id="UP000694251"/>
    </source>
</evidence>
<organism evidence="5 6">
    <name type="scientific">Arabidopsis suecica</name>
    <name type="common">Swedish thale-cress</name>
    <name type="synonym">Cardaminopsis suecica</name>
    <dbReference type="NCBI Taxonomy" id="45249"/>
    <lineage>
        <taxon>Eukaryota</taxon>
        <taxon>Viridiplantae</taxon>
        <taxon>Streptophyta</taxon>
        <taxon>Embryophyta</taxon>
        <taxon>Tracheophyta</taxon>
        <taxon>Spermatophyta</taxon>
        <taxon>Magnoliopsida</taxon>
        <taxon>eudicotyledons</taxon>
        <taxon>Gunneridae</taxon>
        <taxon>Pentapetalae</taxon>
        <taxon>rosids</taxon>
        <taxon>malvids</taxon>
        <taxon>Brassicales</taxon>
        <taxon>Brassicaceae</taxon>
        <taxon>Camelineae</taxon>
        <taxon>Arabidopsis</taxon>
    </lineage>
</organism>
<feature type="domain" description="Acyl-CoA-binding" evidence="4">
    <location>
        <begin position="388"/>
        <end position="491"/>
    </location>
</feature>
<dbReference type="Pfam" id="PF24681">
    <property type="entry name" value="Kelch_KLHDC2_KLHL20_DRC7"/>
    <property type="match status" value="1"/>
</dbReference>
<keyword evidence="6" id="KW-1185">Reference proteome</keyword>
<proteinExistence type="predicted"/>
<reference evidence="5 6" key="1">
    <citation type="submission" date="2020-12" db="EMBL/GenBank/DDBJ databases">
        <title>Concerted genomic and epigenomic changes stabilize Arabidopsis allopolyploids.</title>
        <authorList>
            <person name="Chen Z."/>
        </authorList>
    </citation>
    <scope>NUCLEOTIDE SEQUENCE [LARGE SCALE GENOMIC DNA]</scope>
    <source>
        <strain evidence="5">As9502</strain>
        <tissue evidence="5">Leaf</tissue>
    </source>
</reference>
<name>A0A8T2DF14_ARASU</name>
<dbReference type="FunFam" id="2.120.10.80:FF:000098">
    <property type="entry name" value="Acyl-CoA-binding domain-containing protein 4"/>
    <property type="match status" value="1"/>
</dbReference>
<dbReference type="InterPro" id="IPR056819">
    <property type="entry name" value="ACBP4-6_C"/>
</dbReference>
<feature type="region of interest" description="Disordered" evidence="3">
    <location>
        <begin position="486"/>
        <end position="509"/>
    </location>
</feature>
<dbReference type="PANTHER" id="PTHR46093:SF12">
    <property type="entry name" value="ACYL-COA-BINDING DOMAIN-CONTAINING PROTEIN 5"/>
    <property type="match status" value="1"/>
</dbReference>
<keyword evidence="2" id="KW-0677">Repeat</keyword>
<dbReference type="GO" id="GO:0005829">
    <property type="term" value="C:cytosol"/>
    <property type="evidence" value="ECO:0007669"/>
    <property type="project" value="TreeGrafter"/>
</dbReference>
<dbReference type="GO" id="GO:0000062">
    <property type="term" value="F:fatty-acyl-CoA binding"/>
    <property type="evidence" value="ECO:0007669"/>
    <property type="project" value="TreeGrafter"/>
</dbReference>
<evidence type="ECO:0000313" key="5">
    <source>
        <dbReference type="EMBL" id="KAG7610685.1"/>
    </source>
</evidence>
<evidence type="ECO:0000256" key="1">
    <source>
        <dbReference type="ARBA" id="ARBA00022441"/>
    </source>
</evidence>
<dbReference type="Pfam" id="PF24922">
    <property type="entry name" value="ACBP4_C"/>
    <property type="match status" value="1"/>
</dbReference>
<dbReference type="GO" id="GO:0006869">
    <property type="term" value="P:lipid transport"/>
    <property type="evidence" value="ECO:0007669"/>
    <property type="project" value="TreeGrafter"/>
</dbReference>
<dbReference type="PANTHER" id="PTHR46093">
    <property type="entry name" value="ACYL-COA-BINDING DOMAIN-CONTAINING PROTEIN 5"/>
    <property type="match status" value="1"/>
</dbReference>
<protein>
    <submittedName>
        <fullName evidence="5">Kelch-type beta propeller</fullName>
    </submittedName>
</protein>
<keyword evidence="1" id="KW-0880">Kelch repeat</keyword>
<dbReference type="AlphaFoldDB" id="A0A8T2DF14"/>
<dbReference type="EMBL" id="JAEFBJ010000005">
    <property type="protein sequence ID" value="KAG7610685.1"/>
    <property type="molecule type" value="Genomic_DNA"/>
</dbReference>
<gene>
    <name evidence="5" type="ORF">ISN44_As05g026760</name>
</gene>
<dbReference type="Proteomes" id="UP000694251">
    <property type="component" value="Chromosome 5"/>
</dbReference>